<dbReference type="EMBL" id="JASCZI010242539">
    <property type="protein sequence ID" value="MED6211388.1"/>
    <property type="molecule type" value="Genomic_DNA"/>
</dbReference>
<dbReference type="Proteomes" id="UP001341840">
    <property type="component" value="Unassembled WGS sequence"/>
</dbReference>
<proteinExistence type="predicted"/>
<evidence type="ECO:0000313" key="2">
    <source>
        <dbReference type="Proteomes" id="UP001341840"/>
    </source>
</evidence>
<comment type="caution">
    <text evidence="1">The sequence shown here is derived from an EMBL/GenBank/DDBJ whole genome shotgun (WGS) entry which is preliminary data.</text>
</comment>
<gene>
    <name evidence="1" type="ORF">PIB30_073226</name>
</gene>
<accession>A0ABU6YRZ2</accession>
<keyword evidence="2" id="KW-1185">Reference proteome</keyword>
<sequence length="123" mass="13808">MSSVPYFMEIPWNSQELVQYPRNGECSYTIAIHTLILVCIRRGERELRVAGDGAAIGAPSVTLFLAHRSIATAASLYSTFIEPSSSLLPYLGSLQCMVLQTLLFLFKMHWSLPRLYQTTSYIS</sequence>
<evidence type="ECO:0000313" key="1">
    <source>
        <dbReference type="EMBL" id="MED6211388.1"/>
    </source>
</evidence>
<protein>
    <submittedName>
        <fullName evidence="1">Uncharacterized protein</fullName>
    </submittedName>
</protein>
<organism evidence="1 2">
    <name type="scientific">Stylosanthes scabra</name>
    <dbReference type="NCBI Taxonomy" id="79078"/>
    <lineage>
        <taxon>Eukaryota</taxon>
        <taxon>Viridiplantae</taxon>
        <taxon>Streptophyta</taxon>
        <taxon>Embryophyta</taxon>
        <taxon>Tracheophyta</taxon>
        <taxon>Spermatophyta</taxon>
        <taxon>Magnoliopsida</taxon>
        <taxon>eudicotyledons</taxon>
        <taxon>Gunneridae</taxon>
        <taxon>Pentapetalae</taxon>
        <taxon>rosids</taxon>
        <taxon>fabids</taxon>
        <taxon>Fabales</taxon>
        <taxon>Fabaceae</taxon>
        <taxon>Papilionoideae</taxon>
        <taxon>50 kb inversion clade</taxon>
        <taxon>dalbergioids sensu lato</taxon>
        <taxon>Dalbergieae</taxon>
        <taxon>Pterocarpus clade</taxon>
        <taxon>Stylosanthes</taxon>
    </lineage>
</organism>
<name>A0ABU6YRZ2_9FABA</name>
<reference evidence="1 2" key="1">
    <citation type="journal article" date="2023" name="Plants (Basel)">
        <title>Bridging the Gap: Combining Genomics and Transcriptomics Approaches to Understand Stylosanthes scabra, an Orphan Legume from the Brazilian Caatinga.</title>
        <authorList>
            <person name="Ferreira-Neto J.R.C."/>
            <person name="da Silva M.D."/>
            <person name="Binneck E."/>
            <person name="de Melo N.F."/>
            <person name="da Silva R.H."/>
            <person name="de Melo A.L.T.M."/>
            <person name="Pandolfi V."/>
            <person name="Bustamante F.O."/>
            <person name="Brasileiro-Vidal A.C."/>
            <person name="Benko-Iseppon A.M."/>
        </authorList>
    </citation>
    <scope>NUCLEOTIDE SEQUENCE [LARGE SCALE GENOMIC DNA]</scope>
    <source>
        <tissue evidence="1">Leaves</tissue>
    </source>
</reference>